<sequence length="437" mass="48049">MLKKAHSLILIAVLILAAALAGCSGNTDTASGENGSKKTIKFMHLWPAGSSKQQNQIVTDIIEQYEAEHEDVKIEVEVLENEQYKNKIKVLSSSNELPDVGFTWAAGYMTPFVKGNLFAELDDVLNDGLKESFVSGTTEAYALDGKTYGLPLELNIAPIYYNKEIFEKYDLDVPHTYSEFENAVKTLTDNGVAPIALGNKDRWTGSLWYMYLADRIGGAEVLNKAIDRSGSFEDPALVSAAEEVQNLVKENAFNKGYNGLSNDEGKAEFLNGNAAMYLMGTWELPNFTTNEEIPQDFREKVGFFKFPTVDGGKGNIDSWVGGPGVGLFVAENSKVKDESKEFVKFFVEKWGEQSVEKAGVIPATKVDTGKVDLPELYIDVLNELNKASSLTLFADVQMSASVAETHLNLIQSLFGNEVKPADYAKQHEEALKAEEGN</sequence>
<gene>
    <name evidence="2" type="ORF">A361_11510</name>
</gene>
<dbReference type="EMBL" id="CP015506">
    <property type="protein sequence ID" value="AND39739.1"/>
    <property type="molecule type" value="Genomic_DNA"/>
</dbReference>
<dbReference type="eggNOG" id="COG1653">
    <property type="taxonomic scope" value="Bacteria"/>
</dbReference>
<proteinExistence type="predicted"/>
<dbReference type="KEGG" id="bon:A361_11510"/>
<name>A0A160MAB8_9BACI</name>
<protein>
    <submittedName>
        <fullName evidence="2">ABC transporter substrate-binding protein</fullName>
    </submittedName>
</protein>
<dbReference type="SUPFAM" id="SSF53850">
    <property type="entry name" value="Periplasmic binding protein-like II"/>
    <property type="match status" value="1"/>
</dbReference>
<dbReference type="InterPro" id="IPR050490">
    <property type="entry name" value="Bact_solute-bd_prot1"/>
</dbReference>
<evidence type="ECO:0000256" key="1">
    <source>
        <dbReference type="SAM" id="SignalP"/>
    </source>
</evidence>
<dbReference type="AlphaFoldDB" id="A0A160MAB8"/>
<dbReference type="Proteomes" id="UP000077856">
    <property type="component" value="Chromosome"/>
</dbReference>
<dbReference type="InterPro" id="IPR006059">
    <property type="entry name" value="SBP"/>
</dbReference>
<dbReference type="PANTHER" id="PTHR43649:SF14">
    <property type="entry name" value="BLR3389 PROTEIN"/>
    <property type="match status" value="1"/>
</dbReference>
<reference evidence="2 3" key="1">
    <citation type="submission" date="2016-04" db="EMBL/GenBank/DDBJ databases">
        <title>Complete genome sequence of Bacillus oceanisediminis strain 2691.</title>
        <authorList>
            <person name="Jeong H."/>
            <person name="Kim H.J."/>
            <person name="Lee D.-W."/>
        </authorList>
    </citation>
    <scope>NUCLEOTIDE SEQUENCE [LARGE SCALE GENOMIC DNA]</scope>
    <source>
        <strain evidence="2 3">2691</strain>
    </source>
</reference>
<evidence type="ECO:0000313" key="2">
    <source>
        <dbReference type="EMBL" id="AND39739.1"/>
    </source>
</evidence>
<dbReference type="PROSITE" id="PS51257">
    <property type="entry name" value="PROKAR_LIPOPROTEIN"/>
    <property type="match status" value="1"/>
</dbReference>
<dbReference type="RefSeq" id="WP_019382760.1">
    <property type="nucleotide sequence ID" value="NZ_CP015506.1"/>
</dbReference>
<organism evidence="2 3">
    <name type="scientific">Cytobacillus oceanisediminis 2691</name>
    <dbReference type="NCBI Taxonomy" id="1196031"/>
    <lineage>
        <taxon>Bacteria</taxon>
        <taxon>Bacillati</taxon>
        <taxon>Bacillota</taxon>
        <taxon>Bacilli</taxon>
        <taxon>Bacillales</taxon>
        <taxon>Bacillaceae</taxon>
        <taxon>Cytobacillus</taxon>
    </lineage>
</organism>
<dbReference type="Gene3D" id="3.40.190.10">
    <property type="entry name" value="Periplasmic binding protein-like II"/>
    <property type="match status" value="2"/>
</dbReference>
<feature type="signal peptide" evidence="1">
    <location>
        <begin position="1"/>
        <end position="21"/>
    </location>
</feature>
<feature type="chain" id="PRO_5039662752" evidence="1">
    <location>
        <begin position="22"/>
        <end position="437"/>
    </location>
</feature>
<dbReference type="PANTHER" id="PTHR43649">
    <property type="entry name" value="ARABINOSE-BINDING PROTEIN-RELATED"/>
    <property type="match status" value="1"/>
</dbReference>
<dbReference type="STRING" id="1196031.A361_11510"/>
<dbReference type="Pfam" id="PF01547">
    <property type="entry name" value="SBP_bac_1"/>
    <property type="match status" value="1"/>
</dbReference>
<evidence type="ECO:0000313" key="3">
    <source>
        <dbReference type="Proteomes" id="UP000077856"/>
    </source>
</evidence>
<accession>A0A160MAB8</accession>
<keyword evidence="1" id="KW-0732">Signal</keyword>